<dbReference type="EMBL" id="JASZZN010000008">
    <property type="protein sequence ID" value="MDM4016348.1"/>
    <property type="molecule type" value="Genomic_DNA"/>
</dbReference>
<organism evidence="2 3">
    <name type="scientific">Roseiconus lacunae</name>
    <dbReference type="NCBI Taxonomy" id="2605694"/>
    <lineage>
        <taxon>Bacteria</taxon>
        <taxon>Pseudomonadati</taxon>
        <taxon>Planctomycetota</taxon>
        <taxon>Planctomycetia</taxon>
        <taxon>Pirellulales</taxon>
        <taxon>Pirellulaceae</taxon>
        <taxon>Roseiconus</taxon>
    </lineage>
</organism>
<keyword evidence="1" id="KW-1133">Transmembrane helix</keyword>
<keyword evidence="3" id="KW-1185">Reference proteome</keyword>
<feature type="transmembrane region" description="Helical" evidence="1">
    <location>
        <begin position="12"/>
        <end position="36"/>
    </location>
</feature>
<comment type="caution">
    <text evidence="2">The sequence shown here is derived from an EMBL/GenBank/DDBJ whole genome shotgun (WGS) entry which is preliminary data.</text>
</comment>
<name>A0ABT7PIM6_9BACT</name>
<dbReference type="RefSeq" id="WP_149497918.1">
    <property type="nucleotide sequence ID" value="NZ_CP141221.1"/>
</dbReference>
<keyword evidence="1" id="KW-0812">Transmembrane</keyword>
<protein>
    <submittedName>
        <fullName evidence="2">Uncharacterized protein</fullName>
    </submittedName>
</protein>
<accession>A0ABT7PIM6</accession>
<evidence type="ECO:0000313" key="3">
    <source>
        <dbReference type="Proteomes" id="UP001239462"/>
    </source>
</evidence>
<proteinExistence type="predicted"/>
<gene>
    <name evidence="2" type="ORF">QTN89_12970</name>
</gene>
<reference evidence="2 3" key="1">
    <citation type="submission" date="2023-06" db="EMBL/GenBank/DDBJ databases">
        <title>Roseiconus lacunae JC819 isolated from Gulf of Mannar region, Tamil Nadu.</title>
        <authorList>
            <person name="Pk S."/>
            <person name="Ch S."/>
            <person name="Ch V.R."/>
        </authorList>
    </citation>
    <scope>NUCLEOTIDE SEQUENCE [LARGE SCALE GENOMIC DNA]</scope>
    <source>
        <strain evidence="2 3">JC819</strain>
    </source>
</reference>
<dbReference type="Proteomes" id="UP001239462">
    <property type="component" value="Unassembled WGS sequence"/>
</dbReference>
<evidence type="ECO:0000313" key="2">
    <source>
        <dbReference type="EMBL" id="MDM4016348.1"/>
    </source>
</evidence>
<sequence>MHERTQRAVARLLFVFCCAVPTFLVASTILVTWTPWFTQRQRERIEYELGRETGLLVHIDAMDQVAPGKYVLRQVRVDDPETNATIADVRVIDFHRGEHQIGMLLHQVTLRSSGLGRAWSLLHGRLLSSPSKTTLPIKVEACDVSIVSSSGSLPFNHLSATITPESDGVRLVAAARDRMDPNQPSLRAEIHRDRSGDRPTSRVVLSTDGTALPCSAVAEYLPVAGMLGSEALWSGTMKCEETENGWTLDLGGCSLTNLQLVDLTRTLRYRVVGSANLHLTRCKISPGGWVSAVGEIDATDLGLPQRVLLAMRNQLGWQIDPQVLASRDGIECKLAAVHFEIVDETTTLTGICHRHRDSLGQGVALFGFGKELGWTGGTTIASRQITAFVDPPGRSLSVFNQVFLPSSPSVSIAADPRVEIRDATPYSGGPAIRQR</sequence>
<evidence type="ECO:0000256" key="1">
    <source>
        <dbReference type="SAM" id="Phobius"/>
    </source>
</evidence>
<keyword evidence="1" id="KW-0472">Membrane</keyword>